<keyword evidence="3" id="KW-0677">Repeat</keyword>
<dbReference type="InterPro" id="IPR003591">
    <property type="entry name" value="Leu-rich_rpt_typical-subtyp"/>
</dbReference>
<keyword evidence="5" id="KW-0812">Transmembrane</keyword>
<feature type="region of interest" description="Disordered" evidence="4">
    <location>
        <begin position="423"/>
        <end position="690"/>
    </location>
</feature>
<organism>
    <name type="scientific">Branchiostoma floridae</name>
    <name type="common">Florida lancelet</name>
    <name type="synonym">Amphioxus</name>
    <dbReference type="NCBI Taxonomy" id="7739"/>
    <lineage>
        <taxon>Eukaryota</taxon>
        <taxon>Metazoa</taxon>
        <taxon>Chordata</taxon>
        <taxon>Cephalochordata</taxon>
        <taxon>Leptocardii</taxon>
        <taxon>Amphioxiformes</taxon>
        <taxon>Branchiostomatidae</taxon>
        <taxon>Branchiostoma</taxon>
    </lineage>
</organism>
<dbReference type="STRING" id="7739.C3ZHB5"/>
<dbReference type="Pfam" id="PF13855">
    <property type="entry name" value="LRR_8"/>
    <property type="match status" value="1"/>
</dbReference>
<keyword evidence="5" id="KW-0472">Membrane</keyword>
<evidence type="ECO:0000259" key="6">
    <source>
        <dbReference type="PROSITE" id="PS50835"/>
    </source>
</evidence>
<evidence type="ECO:0000256" key="5">
    <source>
        <dbReference type="SAM" id="Phobius"/>
    </source>
</evidence>
<dbReference type="PROSITE" id="PS50835">
    <property type="entry name" value="IG_LIKE"/>
    <property type="match status" value="1"/>
</dbReference>
<name>C3ZHB5_BRAFL</name>
<keyword evidence="1" id="KW-0433">Leucine-rich repeat</keyword>
<dbReference type="PANTHER" id="PTHR24366:SF167">
    <property type="match status" value="1"/>
</dbReference>
<protein>
    <recommendedName>
        <fullName evidence="6">Ig-like domain-containing protein</fullName>
    </recommendedName>
</protein>
<dbReference type="InterPro" id="IPR001611">
    <property type="entry name" value="Leu-rich_rpt"/>
</dbReference>
<dbReference type="SUPFAM" id="SSF52058">
    <property type="entry name" value="L domain-like"/>
    <property type="match status" value="1"/>
</dbReference>
<dbReference type="InterPro" id="IPR007110">
    <property type="entry name" value="Ig-like_dom"/>
</dbReference>
<dbReference type="InterPro" id="IPR032675">
    <property type="entry name" value="LRR_dom_sf"/>
</dbReference>
<dbReference type="PANTHER" id="PTHR24366">
    <property type="entry name" value="IG(IMMUNOGLOBULIN) AND LRR(LEUCINE RICH REPEAT) DOMAINS"/>
    <property type="match status" value="1"/>
</dbReference>
<dbReference type="EMBL" id="GG666622">
    <property type="protein sequence ID" value="EEN48098.1"/>
    <property type="molecule type" value="Genomic_DNA"/>
</dbReference>
<dbReference type="AlphaFoldDB" id="C3ZHB5"/>
<keyword evidence="5" id="KW-1133">Transmembrane helix</keyword>
<evidence type="ECO:0000256" key="1">
    <source>
        <dbReference type="ARBA" id="ARBA00022614"/>
    </source>
</evidence>
<feature type="region of interest" description="Disordered" evidence="4">
    <location>
        <begin position="314"/>
        <end position="344"/>
    </location>
</feature>
<feature type="region of interest" description="Disordered" evidence="4">
    <location>
        <begin position="849"/>
        <end position="877"/>
    </location>
</feature>
<feature type="compositionally biased region" description="Basic and acidic residues" evidence="4">
    <location>
        <begin position="534"/>
        <end position="543"/>
    </location>
</feature>
<feature type="domain" description="Ig-like" evidence="6">
    <location>
        <begin position="203"/>
        <end position="310"/>
    </location>
</feature>
<proteinExistence type="predicted"/>
<evidence type="ECO:0000256" key="4">
    <source>
        <dbReference type="SAM" id="MobiDB-lite"/>
    </source>
</evidence>
<dbReference type="Gene3D" id="3.80.10.10">
    <property type="entry name" value="Ribonuclease Inhibitor"/>
    <property type="match status" value="1"/>
</dbReference>
<feature type="compositionally biased region" description="Basic and acidic residues" evidence="4">
    <location>
        <begin position="622"/>
        <end position="632"/>
    </location>
</feature>
<keyword evidence="2" id="KW-0732">Signal</keyword>
<dbReference type="SMART" id="SM00369">
    <property type="entry name" value="LRR_TYP"/>
    <property type="match status" value="4"/>
</dbReference>
<dbReference type="InParanoid" id="C3ZHB5"/>
<evidence type="ECO:0000256" key="3">
    <source>
        <dbReference type="ARBA" id="ARBA00022737"/>
    </source>
</evidence>
<gene>
    <name evidence="7" type="ORF">BRAFLDRAFT_104744</name>
</gene>
<reference evidence="7" key="1">
    <citation type="journal article" date="2008" name="Nature">
        <title>The amphioxus genome and the evolution of the chordate karyotype.</title>
        <authorList>
            <consortium name="US DOE Joint Genome Institute (JGI-PGF)"/>
            <person name="Putnam N.H."/>
            <person name="Butts T."/>
            <person name="Ferrier D.E.K."/>
            <person name="Furlong R.F."/>
            <person name="Hellsten U."/>
            <person name="Kawashima T."/>
            <person name="Robinson-Rechavi M."/>
            <person name="Shoguchi E."/>
            <person name="Terry A."/>
            <person name="Yu J.-K."/>
            <person name="Benito-Gutierrez E.L."/>
            <person name="Dubchak I."/>
            <person name="Garcia-Fernandez J."/>
            <person name="Gibson-Brown J.J."/>
            <person name="Grigoriev I.V."/>
            <person name="Horton A.C."/>
            <person name="de Jong P.J."/>
            <person name="Jurka J."/>
            <person name="Kapitonov V.V."/>
            <person name="Kohara Y."/>
            <person name="Kuroki Y."/>
            <person name="Lindquist E."/>
            <person name="Lucas S."/>
            <person name="Osoegawa K."/>
            <person name="Pennacchio L.A."/>
            <person name="Salamov A.A."/>
            <person name="Satou Y."/>
            <person name="Sauka-Spengler T."/>
            <person name="Schmutz J."/>
            <person name="Shin-I T."/>
            <person name="Toyoda A."/>
            <person name="Bronner-Fraser M."/>
            <person name="Fujiyama A."/>
            <person name="Holland L.Z."/>
            <person name="Holland P.W.H."/>
            <person name="Satoh N."/>
            <person name="Rokhsar D.S."/>
        </authorList>
    </citation>
    <scope>NUCLEOTIDE SEQUENCE [LARGE SCALE GENOMIC DNA]</scope>
    <source>
        <strain evidence="7">S238N-H82</strain>
        <tissue evidence="7">Testes</tissue>
    </source>
</reference>
<evidence type="ECO:0000313" key="7">
    <source>
        <dbReference type="EMBL" id="EEN48098.1"/>
    </source>
</evidence>
<feature type="transmembrane region" description="Helical" evidence="5">
    <location>
        <begin position="798"/>
        <end position="820"/>
    </location>
</feature>
<sequence>MPPTLHELLLQHQNITDIRLGDFHGLTSLIDLRIQDSHVVNLQPGCFESLPRVKDLDLRRNSIRRLEAETFKGLEQLGRINLDDNKIYHIANTAFARLIKLRSMSIKNNCLSSIPQGTESIRTMLLTNNPITSVTNIGDFKHVKGLDLIHNKIRCDCRVREIKKFILENNKKFLWKIPCVDHKTGTSRLIEDVRWDDLTCASPDVSIITDNGTVTGNVSFTCQTDCQEGLKFSWIPPNGDHRSSSYEFSKNYTHVSKLLCKGSNASRLETKRMCYSVLNILPMGNGTYTCKVTADHTQNGTASAVYQDVTARQDNMAQSDDITTKPNERSTRQYNPQDPTAVQDNMVPVDDIAIKKDTPNLPPTRLLSTTELIIAGLGQMVPRESHYQNGNQFSNTVGHTGDAHYENDNQFSDRVAAIDGHYENDNQFSDGTGAIDGNYENDNQFSDAGAARDGHYGNENQFSDGGGARDGHNENDNQFSDGTGAIDGHYENENQFSDVGATRDGHYENDEQFSDPGGARDGHNENDNQFSDEEGARDGHYENENQFSDGEGARDGHYENDNQFSDGGGARDGHYGNDNQFLNEGARDGQYENDDQFLNAGGARDGHFENDNQFSDSGGAGEHYDNEKKTKDFSASVSDDTGEDDTDPKYMTFPKASTENETGAGDLQSEGENTDKDFVSGSVSDANMPDHDYVTFPVTEDAEDQDIQTEHCNEKEPDLFNEDDSLHHTYVTFPDLVDQGKCSSGDLNLRLGHPIHRVLVWWKKQFSPAQEQYMTNDLELGSEKPNKVELNHTKAPDLPTLVVGVTSLVCVLMLAVYSSLVRKQPDDTKAPPAPVNNMAAGLVVNNNVNQNAQNGLPTNHAQGDDQEGSSNDPNATIDFCMQETRPDRIVPETESESQACGHIYLNAEDYNDDDMKEPYSATQ</sequence>
<feature type="compositionally biased region" description="Basic and acidic residues" evidence="4">
    <location>
        <begin position="551"/>
        <end position="560"/>
    </location>
</feature>
<dbReference type="eggNOG" id="KOG4194">
    <property type="taxonomic scope" value="Eukaryota"/>
</dbReference>
<feature type="compositionally biased region" description="Polar residues" evidence="4">
    <location>
        <begin position="332"/>
        <end position="343"/>
    </location>
</feature>
<evidence type="ECO:0000256" key="2">
    <source>
        <dbReference type="ARBA" id="ARBA00022729"/>
    </source>
</evidence>
<feature type="compositionally biased region" description="Basic and acidic residues" evidence="4">
    <location>
        <begin position="322"/>
        <end position="331"/>
    </location>
</feature>
<accession>C3ZHB5</accession>